<keyword evidence="5 10" id="KW-0812">Transmembrane</keyword>
<dbReference type="EMBL" id="BAABHM010000026">
    <property type="protein sequence ID" value="GAA4717847.1"/>
    <property type="molecule type" value="Genomic_DNA"/>
</dbReference>
<feature type="transmembrane region" description="Helical" evidence="10">
    <location>
        <begin position="302"/>
        <end position="321"/>
    </location>
</feature>
<evidence type="ECO:0000256" key="5">
    <source>
        <dbReference type="ARBA" id="ARBA00022692"/>
    </source>
</evidence>
<feature type="transmembrane region" description="Helical" evidence="10">
    <location>
        <begin position="245"/>
        <end position="264"/>
    </location>
</feature>
<dbReference type="InterPro" id="IPR001851">
    <property type="entry name" value="ABC_transp_permease"/>
</dbReference>
<evidence type="ECO:0000256" key="3">
    <source>
        <dbReference type="ARBA" id="ARBA00022475"/>
    </source>
</evidence>
<comment type="subcellular location">
    <subcellularLocation>
        <location evidence="1">Cell membrane</location>
        <topology evidence="1">Multi-pass membrane protein</topology>
    </subcellularLocation>
</comment>
<evidence type="ECO:0000256" key="1">
    <source>
        <dbReference type="ARBA" id="ARBA00004651"/>
    </source>
</evidence>
<keyword evidence="12" id="KW-1185">Reference proteome</keyword>
<proteinExistence type="predicted"/>
<protein>
    <recommendedName>
        <fullName evidence="8">Autoinducer 2 import system permease protein LsrD</fullName>
    </recommendedName>
</protein>
<dbReference type="PANTHER" id="PTHR32196:SF71">
    <property type="entry name" value="AUTOINDUCER 2 IMPORT SYSTEM PERMEASE PROTEIN LSRD"/>
    <property type="match status" value="1"/>
</dbReference>
<dbReference type="CDD" id="cd06579">
    <property type="entry name" value="TM_PBP1_transp_AraH_like"/>
    <property type="match status" value="1"/>
</dbReference>
<evidence type="ECO:0000256" key="9">
    <source>
        <dbReference type="SAM" id="MobiDB-lite"/>
    </source>
</evidence>
<evidence type="ECO:0000256" key="4">
    <source>
        <dbReference type="ARBA" id="ARBA00022519"/>
    </source>
</evidence>
<feature type="transmembrane region" description="Helical" evidence="10">
    <location>
        <begin position="327"/>
        <end position="345"/>
    </location>
</feature>
<keyword evidence="7 10" id="KW-0472">Membrane</keyword>
<feature type="transmembrane region" description="Helical" evidence="10">
    <location>
        <begin position="194"/>
        <end position="214"/>
    </location>
</feature>
<sequence length="352" mass="35563">MSAPNAGVTARPGSSSETKGNLPTSDEHAARVARIRSLPGGPMLWVLGALVVVSVVLTDGVFIRPSNLTTVLFQSSVIGVLALAQAFAVLCKGLDLSVGATAILAAMVTGGASSVEATFMPHLPLPLAILAGLAVGLSVGVLNGLVVGFTPVPPFIVTLSTYLLVVGVTFLATGAAPVTEPDERIQGFGDANVLFVPAPVLVWVLFIVLASVLLGRTKYGHMVYAVGGNETAARLSGVSVPRVKIIVYATAGLFAAVAGMLFLARTGTVLPSDGESFMLDSIAAVAVGGLSLAGGAGRVRDVVLGVLVLAVVGNLLNILGVSQYLQTAVQGVIILVAVGATLRLGRRSGATP</sequence>
<organism evidence="11 12">
    <name type="scientific">Promicromonospora umidemergens</name>
    <dbReference type="NCBI Taxonomy" id="629679"/>
    <lineage>
        <taxon>Bacteria</taxon>
        <taxon>Bacillati</taxon>
        <taxon>Actinomycetota</taxon>
        <taxon>Actinomycetes</taxon>
        <taxon>Micrococcales</taxon>
        <taxon>Promicromonosporaceae</taxon>
        <taxon>Promicromonospora</taxon>
    </lineage>
</organism>
<keyword evidence="6 10" id="KW-1133">Transmembrane helix</keyword>
<evidence type="ECO:0000256" key="6">
    <source>
        <dbReference type="ARBA" id="ARBA00022989"/>
    </source>
</evidence>
<reference evidence="12" key="1">
    <citation type="journal article" date="2019" name="Int. J. Syst. Evol. Microbiol.">
        <title>The Global Catalogue of Microorganisms (GCM) 10K type strain sequencing project: providing services to taxonomists for standard genome sequencing and annotation.</title>
        <authorList>
            <consortium name="The Broad Institute Genomics Platform"/>
            <consortium name="The Broad Institute Genome Sequencing Center for Infectious Disease"/>
            <person name="Wu L."/>
            <person name="Ma J."/>
        </authorList>
    </citation>
    <scope>NUCLEOTIDE SEQUENCE [LARGE SCALE GENOMIC DNA]</scope>
    <source>
        <strain evidence="12">JCM 17975</strain>
    </source>
</reference>
<dbReference type="RefSeq" id="WP_253871694.1">
    <property type="nucleotide sequence ID" value="NZ_BAABHM010000026.1"/>
</dbReference>
<keyword evidence="4" id="KW-0997">Cell inner membrane</keyword>
<keyword evidence="2" id="KW-0813">Transport</keyword>
<evidence type="ECO:0000256" key="2">
    <source>
        <dbReference type="ARBA" id="ARBA00022448"/>
    </source>
</evidence>
<gene>
    <name evidence="11" type="primary">rbsC</name>
    <name evidence="11" type="ORF">GCM10023198_46780</name>
</gene>
<dbReference type="PANTHER" id="PTHR32196">
    <property type="entry name" value="ABC TRANSPORTER PERMEASE PROTEIN YPHD-RELATED-RELATED"/>
    <property type="match status" value="1"/>
</dbReference>
<evidence type="ECO:0000256" key="7">
    <source>
        <dbReference type="ARBA" id="ARBA00023136"/>
    </source>
</evidence>
<feature type="region of interest" description="Disordered" evidence="9">
    <location>
        <begin position="1"/>
        <end position="26"/>
    </location>
</feature>
<dbReference type="Proteomes" id="UP001500843">
    <property type="component" value="Unassembled WGS sequence"/>
</dbReference>
<evidence type="ECO:0000313" key="11">
    <source>
        <dbReference type="EMBL" id="GAA4717847.1"/>
    </source>
</evidence>
<feature type="compositionally biased region" description="Polar residues" evidence="9">
    <location>
        <begin position="12"/>
        <end position="24"/>
    </location>
</feature>
<accession>A0ABP8XZB9</accession>
<comment type="caution">
    <text evidence="11">The sequence shown here is derived from an EMBL/GenBank/DDBJ whole genome shotgun (WGS) entry which is preliminary data.</text>
</comment>
<feature type="transmembrane region" description="Helical" evidence="10">
    <location>
        <begin position="71"/>
        <end position="91"/>
    </location>
</feature>
<evidence type="ECO:0000313" key="12">
    <source>
        <dbReference type="Proteomes" id="UP001500843"/>
    </source>
</evidence>
<evidence type="ECO:0000256" key="10">
    <source>
        <dbReference type="SAM" id="Phobius"/>
    </source>
</evidence>
<dbReference type="Pfam" id="PF02653">
    <property type="entry name" value="BPD_transp_2"/>
    <property type="match status" value="1"/>
</dbReference>
<evidence type="ECO:0000256" key="8">
    <source>
        <dbReference type="ARBA" id="ARBA00039381"/>
    </source>
</evidence>
<feature type="transmembrane region" description="Helical" evidence="10">
    <location>
        <begin position="276"/>
        <end position="295"/>
    </location>
</feature>
<feature type="transmembrane region" description="Helical" evidence="10">
    <location>
        <begin position="127"/>
        <end position="148"/>
    </location>
</feature>
<feature type="transmembrane region" description="Helical" evidence="10">
    <location>
        <begin position="44"/>
        <end position="65"/>
    </location>
</feature>
<feature type="transmembrane region" description="Helical" evidence="10">
    <location>
        <begin position="155"/>
        <end position="174"/>
    </location>
</feature>
<feature type="transmembrane region" description="Helical" evidence="10">
    <location>
        <begin position="98"/>
        <end position="115"/>
    </location>
</feature>
<keyword evidence="3" id="KW-1003">Cell membrane</keyword>
<name>A0ABP8XZB9_9MICO</name>